<dbReference type="EMBL" id="JAWDIQ010000002">
    <property type="protein sequence ID" value="MDY0409475.1"/>
    <property type="molecule type" value="Genomic_DNA"/>
</dbReference>
<reference evidence="3 4" key="1">
    <citation type="submission" date="2023-10" db="EMBL/GenBank/DDBJ databases">
        <title>Virgibacillus soli CC-YMP-6 genome.</title>
        <authorList>
            <person name="Miliotis G."/>
            <person name="Sengupta P."/>
            <person name="Hameed A."/>
            <person name="Chuvochina M."/>
            <person name="Mcdonagh F."/>
            <person name="Simpson A.C."/>
            <person name="Singh N.K."/>
            <person name="Rekha P.D."/>
            <person name="Raman K."/>
            <person name="Hugenholtz P."/>
            <person name="Venkateswaran K."/>
        </authorList>
    </citation>
    <scope>NUCLEOTIDE SEQUENCE [LARGE SCALE GENOMIC DNA]</scope>
    <source>
        <strain evidence="3 4">CC-YMP-6</strain>
    </source>
</reference>
<dbReference type="RefSeq" id="WP_320380272.1">
    <property type="nucleotide sequence ID" value="NZ_JAWDIQ010000002.1"/>
</dbReference>
<protein>
    <submittedName>
        <fullName evidence="3">Stage II sporulation protein D</fullName>
    </submittedName>
</protein>
<evidence type="ECO:0000256" key="1">
    <source>
        <dbReference type="SAM" id="Phobius"/>
    </source>
</evidence>
<evidence type="ECO:0000313" key="3">
    <source>
        <dbReference type="EMBL" id="MDY0409475.1"/>
    </source>
</evidence>
<dbReference type="NCBIfam" id="TIGR02870">
    <property type="entry name" value="spore_II_D"/>
    <property type="match status" value="1"/>
</dbReference>
<name>A0ABU5CTA4_9BACI</name>
<dbReference type="InterPro" id="IPR013693">
    <property type="entry name" value="SpoIID/LytB_N"/>
</dbReference>
<keyword evidence="1" id="KW-1133">Transmembrane helix</keyword>
<dbReference type="InterPro" id="IPR013486">
    <property type="entry name" value="SpoIID/LytB"/>
</dbReference>
<dbReference type="NCBIfam" id="TIGR02669">
    <property type="entry name" value="SpoIID_LytB"/>
    <property type="match status" value="1"/>
</dbReference>
<keyword evidence="4" id="KW-1185">Reference proteome</keyword>
<comment type="caution">
    <text evidence="3">The sequence shown here is derived from an EMBL/GenBank/DDBJ whole genome shotgun (WGS) entry which is preliminary data.</text>
</comment>
<sequence>MHKRPTFNRKKWNKKQLAKLKIRKSTNQRPMKAKQSFQTRKQGAWKLPGLVIVGLICMILFLPTLVVLPFISKDTHEQVAIEKKMQNVETVAEEEEEEAAVTVSVMRHQTEDIEDVPFETYVSRVIANEMPAEFELEALKAQALAARTFIVNLLLQEKGENPDGYDVTDTENHQVYSNDDELKKKWGADYHEKMSKITEAVNATKGEILTYKNNPIFPAFFSTSNGFTENSEDYWKDELPYLRSVKSEWDKDSPKFLDQKIMEIGEVATALNIQLPANQEIPIAVSRTESERVKEITIGEHKFSGRVAREKLNLRSNDFTVKQKNNHLIFTTKGFGHGVGMSQYGANGMAQEGKTYEEIVKYYYQDIEITKMTDSVPALVSR</sequence>
<keyword evidence="1" id="KW-0472">Membrane</keyword>
<feature type="domain" description="Sporulation stage II protein D amidase enhancer LytB N-terminal" evidence="2">
    <location>
        <begin position="108"/>
        <end position="211"/>
    </location>
</feature>
<dbReference type="PANTHER" id="PTHR30032:SF4">
    <property type="entry name" value="AMIDASE ENHANCER"/>
    <property type="match status" value="1"/>
</dbReference>
<dbReference type="Pfam" id="PF08486">
    <property type="entry name" value="SpoIID"/>
    <property type="match status" value="1"/>
</dbReference>
<evidence type="ECO:0000259" key="2">
    <source>
        <dbReference type="Pfam" id="PF08486"/>
    </source>
</evidence>
<accession>A0ABU5CTA4</accession>
<dbReference type="Proteomes" id="UP001275315">
    <property type="component" value="Unassembled WGS sequence"/>
</dbReference>
<evidence type="ECO:0000313" key="4">
    <source>
        <dbReference type="Proteomes" id="UP001275315"/>
    </source>
</evidence>
<proteinExistence type="predicted"/>
<dbReference type="PANTHER" id="PTHR30032">
    <property type="entry name" value="N-ACETYLMURAMOYL-L-ALANINE AMIDASE-RELATED"/>
    <property type="match status" value="1"/>
</dbReference>
<dbReference type="InterPro" id="IPR051922">
    <property type="entry name" value="Bact_Sporulation_Assoc"/>
</dbReference>
<keyword evidence="1" id="KW-0812">Transmembrane</keyword>
<feature type="transmembrane region" description="Helical" evidence="1">
    <location>
        <begin position="50"/>
        <end position="71"/>
    </location>
</feature>
<gene>
    <name evidence="3" type="primary">spoIID</name>
    <name evidence="3" type="ORF">RWD45_13910</name>
</gene>
<dbReference type="InterPro" id="IPR014225">
    <property type="entry name" value="Spore_II_D_firmicutes"/>
</dbReference>
<organism evidence="3 4">
    <name type="scientific">Paracerasibacillus soli</name>
    <dbReference type="NCBI Taxonomy" id="480284"/>
    <lineage>
        <taxon>Bacteria</taxon>
        <taxon>Bacillati</taxon>
        <taxon>Bacillota</taxon>
        <taxon>Bacilli</taxon>
        <taxon>Bacillales</taxon>
        <taxon>Bacillaceae</taxon>
        <taxon>Paracerasibacillus</taxon>
    </lineage>
</organism>